<comment type="similarity">
    <text evidence="2 11">Belongs to the G-protein coupled receptor 1 family.</text>
</comment>
<keyword evidence="14" id="KW-1185">Reference proteome</keyword>
<dbReference type="SUPFAM" id="SSF81321">
    <property type="entry name" value="Family A G protein-coupled receptor-like"/>
    <property type="match status" value="1"/>
</dbReference>
<protein>
    <recommendedName>
        <fullName evidence="11">Vomeronasal type-1 receptor</fullName>
    </recommendedName>
</protein>
<evidence type="ECO:0000256" key="8">
    <source>
        <dbReference type="ARBA" id="ARBA00023136"/>
    </source>
</evidence>
<evidence type="ECO:0000256" key="2">
    <source>
        <dbReference type="ARBA" id="ARBA00010663"/>
    </source>
</evidence>
<evidence type="ECO:0000256" key="3">
    <source>
        <dbReference type="ARBA" id="ARBA00022475"/>
    </source>
</evidence>
<reference evidence="13" key="1">
    <citation type="submission" date="2025-08" db="UniProtKB">
        <authorList>
            <consortium name="Ensembl"/>
        </authorList>
    </citation>
    <scope>IDENTIFICATION</scope>
</reference>
<feature type="transmembrane region" description="Helical" evidence="11">
    <location>
        <begin position="139"/>
        <end position="159"/>
    </location>
</feature>
<evidence type="ECO:0000256" key="7">
    <source>
        <dbReference type="ARBA" id="ARBA00023040"/>
    </source>
</evidence>
<evidence type="ECO:0000256" key="10">
    <source>
        <dbReference type="ARBA" id="ARBA00023224"/>
    </source>
</evidence>
<evidence type="ECO:0000256" key="5">
    <source>
        <dbReference type="ARBA" id="ARBA00022692"/>
    </source>
</evidence>
<feature type="domain" description="G-protein coupled receptors family 1 profile" evidence="12">
    <location>
        <begin position="32"/>
        <end position="295"/>
    </location>
</feature>
<name>A0A8C3YH10_9CETA</name>
<feature type="transmembrane region" description="Helical" evidence="11">
    <location>
        <begin position="96"/>
        <end position="118"/>
    </location>
</feature>
<feature type="transmembrane region" description="Helical" evidence="11">
    <location>
        <begin position="192"/>
        <end position="216"/>
    </location>
</feature>
<dbReference type="InterPro" id="IPR004072">
    <property type="entry name" value="Vmron_rcpt_1"/>
</dbReference>
<dbReference type="Ensembl" id="ENSCWAT00000012658.1">
    <property type="protein sequence ID" value="ENSCWAP00000011632.1"/>
    <property type="gene ID" value="ENSCWAG00000009098.1"/>
</dbReference>
<feature type="transmembrane region" description="Helical" evidence="11">
    <location>
        <begin position="244"/>
        <end position="266"/>
    </location>
</feature>
<evidence type="ECO:0000256" key="1">
    <source>
        <dbReference type="ARBA" id="ARBA00004651"/>
    </source>
</evidence>
<evidence type="ECO:0000313" key="13">
    <source>
        <dbReference type="Ensembl" id="ENSCWAP00000011632.1"/>
    </source>
</evidence>
<dbReference type="GeneTree" id="ENSGT00960000186612"/>
<dbReference type="GO" id="GO:0019236">
    <property type="term" value="P:response to pheromone"/>
    <property type="evidence" value="ECO:0007669"/>
    <property type="project" value="UniProtKB-KW"/>
</dbReference>
<dbReference type="GO" id="GO:0007606">
    <property type="term" value="P:sensory perception of chemical stimulus"/>
    <property type="evidence" value="ECO:0007669"/>
    <property type="project" value="UniProtKB-ARBA"/>
</dbReference>
<keyword evidence="9 11" id="KW-0675">Receptor</keyword>
<dbReference type="Proteomes" id="UP000694540">
    <property type="component" value="Unplaced"/>
</dbReference>
<evidence type="ECO:0000256" key="9">
    <source>
        <dbReference type="ARBA" id="ARBA00023170"/>
    </source>
</evidence>
<keyword evidence="8 11" id="KW-0472">Membrane</keyword>
<accession>A0A8C3YH10</accession>
<dbReference type="GO" id="GO:0005886">
    <property type="term" value="C:plasma membrane"/>
    <property type="evidence" value="ECO:0007669"/>
    <property type="project" value="UniProtKB-SubCell"/>
</dbReference>
<evidence type="ECO:0000256" key="4">
    <source>
        <dbReference type="ARBA" id="ARBA00022507"/>
    </source>
</evidence>
<dbReference type="PROSITE" id="PS50262">
    <property type="entry name" value="G_PROTEIN_RECEP_F1_2"/>
    <property type="match status" value="1"/>
</dbReference>
<keyword evidence="4 11" id="KW-0589">Pheromone response</keyword>
<keyword evidence="7 11" id="KW-0297">G-protein coupled receptor</keyword>
<evidence type="ECO:0000256" key="11">
    <source>
        <dbReference type="RuleBase" id="RU364061"/>
    </source>
</evidence>
<dbReference type="Gene3D" id="1.20.1070.10">
    <property type="entry name" value="Rhodopsin 7-helix transmembrane proteins"/>
    <property type="match status" value="1"/>
</dbReference>
<dbReference type="GO" id="GO:0016503">
    <property type="term" value="F:pheromone receptor activity"/>
    <property type="evidence" value="ECO:0007669"/>
    <property type="project" value="InterPro"/>
</dbReference>
<keyword evidence="3 11" id="KW-1003">Cell membrane</keyword>
<keyword evidence="5 11" id="KW-0812">Transmembrane</keyword>
<evidence type="ECO:0000256" key="6">
    <source>
        <dbReference type="ARBA" id="ARBA00022989"/>
    </source>
</evidence>
<proteinExistence type="inferred from homology"/>
<organism evidence="13 14">
    <name type="scientific">Catagonus wagneri</name>
    <name type="common">Chacoan peccary</name>
    <dbReference type="NCBI Taxonomy" id="51154"/>
    <lineage>
        <taxon>Eukaryota</taxon>
        <taxon>Metazoa</taxon>
        <taxon>Chordata</taxon>
        <taxon>Craniata</taxon>
        <taxon>Vertebrata</taxon>
        <taxon>Euteleostomi</taxon>
        <taxon>Mammalia</taxon>
        <taxon>Eutheria</taxon>
        <taxon>Laurasiatheria</taxon>
        <taxon>Artiodactyla</taxon>
        <taxon>Suina</taxon>
        <taxon>Tayassuidae</taxon>
        <taxon>Catagonus</taxon>
    </lineage>
</organism>
<dbReference type="FunFam" id="1.20.1070.10:FF:000120">
    <property type="entry name" value="Vomeronasal type-1 receptor"/>
    <property type="match status" value="1"/>
</dbReference>
<reference evidence="13" key="2">
    <citation type="submission" date="2025-09" db="UniProtKB">
        <authorList>
            <consortium name="Ensembl"/>
        </authorList>
    </citation>
    <scope>IDENTIFICATION</scope>
</reference>
<keyword evidence="6 11" id="KW-1133">Transmembrane helix</keyword>
<dbReference type="Pfam" id="PF03402">
    <property type="entry name" value="V1R"/>
    <property type="match status" value="1"/>
</dbReference>
<feature type="transmembrane region" description="Helical" evidence="11">
    <location>
        <begin position="272"/>
        <end position="297"/>
    </location>
</feature>
<evidence type="ECO:0000313" key="14">
    <source>
        <dbReference type="Proteomes" id="UP000694540"/>
    </source>
</evidence>
<feature type="transmembrane region" description="Helical" evidence="11">
    <location>
        <begin position="63"/>
        <end position="84"/>
    </location>
</feature>
<dbReference type="InterPro" id="IPR017452">
    <property type="entry name" value="GPCR_Rhodpsn_7TM"/>
</dbReference>
<comment type="subcellular location">
    <subcellularLocation>
        <location evidence="1 11">Cell membrane</location>
        <topology evidence="1 11">Multi-pass membrane protein</topology>
    </subcellularLocation>
</comment>
<keyword evidence="10 11" id="KW-0807">Transducer</keyword>
<dbReference type="PANTHER" id="PTHR24062">
    <property type="entry name" value="VOMERONASAL TYPE-1 RECEPTOR"/>
    <property type="match status" value="1"/>
</dbReference>
<feature type="transmembrane region" description="Helical" evidence="11">
    <location>
        <begin position="20"/>
        <end position="42"/>
    </location>
</feature>
<sequence length="314" mass="35725">MSGVSLQGKSFLWRTTTQAALKTMHLLQMGVGALASVILFFHDMSPILLGHKHRPTHTILTHMAVANLFVLLSSGISHTMAAFVLENFLLSLGCKFIYYIQKVACSTTLCSTCVLSAYQFLTLMPRRAERTVLIGRAPRFTGSSCCICWILNVLMYIHVPLKITGPQDMHNYTDNRGNWFCSSSGPHWGLGYLWSISDAMFIGLMIWSSGSMVFLLHRHLKRVQYIYTSTEHHKCSPEDKATHTILMLVVTFVIFYVMNSIFVFYISAFSDFHLWLLQTSSFLVSCFPTISPFLLLLRDPRPPRFCPWVVRNYA</sequence>
<evidence type="ECO:0000259" key="12">
    <source>
        <dbReference type="PROSITE" id="PS50262"/>
    </source>
</evidence>
<dbReference type="AlphaFoldDB" id="A0A8C3YH10"/>